<name>A0A233RC55_9GAMM</name>
<feature type="chain" id="PRO_5013167169" description="Nickel transporter" evidence="1">
    <location>
        <begin position="21"/>
        <end position="269"/>
    </location>
</feature>
<organism evidence="2 3">
    <name type="scientific">Oceanimonas doudoroffii</name>
    <dbReference type="NCBI Taxonomy" id="84158"/>
    <lineage>
        <taxon>Bacteria</taxon>
        <taxon>Pseudomonadati</taxon>
        <taxon>Pseudomonadota</taxon>
        <taxon>Gammaproteobacteria</taxon>
        <taxon>Aeromonadales</taxon>
        <taxon>Aeromonadaceae</taxon>
        <taxon>Oceanimonas</taxon>
    </lineage>
</organism>
<accession>A0A233RC55</accession>
<dbReference type="InterPro" id="IPR019613">
    <property type="entry name" value="DUF4198"/>
</dbReference>
<reference evidence="2 3" key="1">
    <citation type="submission" date="2017-08" db="EMBL/GenBank/DDBJ databases">
        <title>A Genome Sequence of Oceanimonas doudoroffii ATCC 27123T.</title>
        <authorList>
            <person name="Brennan M.A."/>
            <person name="Maclea K.S."/>
            <person name="Mcclelland W.D."/>
            <person name="Trachtenberg A.M."/>
        </authorList>
    </citation>
    <scope>NUCLEOTIDE SEQUENCE [LARGE SCALE GENOMIC DNA]</scope>
    <source>
        <strain evidence="2 3">ATCC 27123</strain>
    </source>
</reference>
<feature type="signal peptide" evidence="1">
    <location>
        <begin position="1"/>
        <end position="20"/>
    </location>
</feature>
<sequence>MKKIKASIAALALLAGSVSAHPLWMLPSEFSLSVEEAKWITVDATASHGVFSFDKPVGLDYVTVYNPANEPGRIGSYFKGQRRSVFDLELTDSGTYKVELRTPERYITNYVIGKRNTQRRIFGNKQEVQEQLPEAAREVTTYAVQSISAFYVTKQAPSREVLAATGKGFELDALTHPSDIVVGEEAGFRFTFNGEPVKDLKVEVVPYGTNYRDDRRQTELMTDANGEVHFTPEQGGPHLLSTGLRQPVDSPLADQAGVNYLLTFEAMPE</sequence>
<dbReference type="OrthoDB" id="5943at2"/>
<evidence type="ECO:0008006" key="4">
    <source>
        <dbReference type="Google" id="ProtNLM"/>
    </source>
</evidence>
<dbReference type="RefSeq" id="WP_094201541.1">
    <property type="nucleotide sequence ID" value="NZ_NBIM01000006.1"/>
</dbReference>
<gene>
    <name evidence="2" type="ORF">B6S08_14580</name>
</gene>
<dbReference type="AlphaFoldDB" id="A0A233RC55"/>
<proteinExistence type="predicted"/>
<evidence type="ECO:0000256" key="1">
    <source>
        <dbReference type="SAM" id="SignalP"/>
    </source>
</evidence>
<protein>
    <recommendedName>
        <fullName evidence="4">Nickel transporter</fullName>
    </recommendedName>
</protein>
<keyword evidence="1" id="KW-0732">Signal</keyword>
<keyword evidence="3" id="KW-1185">Reference proteome</keyword>
<evidence type="ECO:0000313" key="3">
    <source>
        <dbReference type="Proteomes" id="UP000242757"/>
    </source>
</evidence>
<dbReference type="EMBL" id="NBIM01000006">
    <property type="protein sequence ID" value="OXY80951.1"/>
    <property type="molecule type" value="Genomic_DNA"/>
</dbReference>
<evidence type="ECO:0000313" key="2">
    <source>
        <dbReference type="EMBL" id="OXY80951.1"/>
    </source>
</evidence>
<comment type="caution">
    <text evidence="2">The sequence shown here is derived from an EMBL/GenBank/DDBJ whole genome shotgun (WGS) entry which is preliminary data.</text>
</comment>
<dbReference type="Proteomes" id="UP000242757">
    <property type="component" value="Unassembled WGS sequence"/>
</dbReference>
<dbReference type="Pfam" id="PF10670">
    <property type="entry name" value="DUF4198"/>
    <property type="match status" value="1"/>
</dbReference>